<dbReference type="PANTHER" id="PTHR32089">
    <property type="entry name" value="METHYL-ACCEPTING CHEMOTAXIS PROTEIN MCPB"/>
    <property type="match status" value="1"/>
</dbReference>
<dbReference type="Proteomes" id="UP000029922">
    <property type="component" value="Unassembled WGS sequence"/>
</dbReference>
<dbReference type="Pfam" id="PF00015">
    <property type="entry name" value="MCPsignal"/>
    <property type="match status" value="1"/>
</dbReference>
<evidence type="ECO:0000259" key="9">
    <source>
        <dbReference type="PROSITE" id="PS50111"/>
    </source>
</evidence>
<evidence type="ECO:0000256" key="3">
    <source>
        <dbReference type="ARBA" id="ARBA00022692"/>
    </source>
</evidence>
<feature type="transmembrane region" description="Helical" evidence="8">
    <location>
        <begin position="201"/>
        <end position="227"/>
    </location>
</feature>
<evidence type="ECO:0000256" key="1">
    <source>
        <dbReference type="ARBA" id="ARBA00004651"/>
    </source>
</evidence>
<evidence type="ECO:0000313" key="11">
    <source>
        <dbReference type="EMBL" id="TLD98030.1"/>
    </source>
</evidence>
<keyword evidence="4 8" id="KW-1133">Transmembrane helix</keyword>
<dbReference type="EMBL" id="JRPD02000045">
    <property type="protein sequence ID" value="TLD98030.1"/>
    <property type="molecule type" value="Genomic_DNA"/>
</dbReference>
<protein>
    <submittedName>
        <fullName evidence="10 11">Chemotaxis protein</fullName>
    </submittedName>
</protein>
<proteinExistence type="predicted"/>
<dbReference type="PROSITE" id="PS50111">
    <property type="entry name" value="CHEMOTAXIS_TRANSDUC_2"/>
    <property type="match status" value="1"/>
</dbReference>
<keyword evidence="6 7" id="KW-0807">Transducer</keyword>
<evidence type="ECO:0000256" key="7">
    <source>
        <dbReference type="PROSITE-ProRule" id="PRU00284"/>
    </source>
</evidence>
<evidence type="ECO:0000256" key="6">
    <source>
        <dbReference type="ARBA" id="ARBA00023224"/>
    </source>
</evidence>
<keyword evidence="13" id="KW-1185">Reference proteome</keyword>
<organism evidence="10 13">
    <name type="scientific">Helicobacter muridarum</name>
    <dbReference type="NCBI Taxonomy" id="216"/>
    <lineage>
        <taxon>Bacteria</taxon>
        <taxon>Pseudomonadati</taxon>
        <taxon>Campylobacterota</taxon>
        <taxon>Epsilonproteobacteria</taxon>
        <taxon>Campylobacterales</taxon>
        <taxon>Helicobacteraceae</taxon>
        <taxon>Helicobacter</taxon>
    </lineage>
</organism>
<evidence type="ECO:0000256" key="5">
    <source>
        <dbReference type="ARBA" id="ARBA00023136"/>
    </source>
</evidence>
<keyword evidence="2" id="KW-1003">Cell membrane</keyword>
<evidence type="ECO:0000256" key="8">
    <source>
        <dbReference type="SAM" id="Phobius"/>
    </source>
</evidence>
<evidence type="ECO:0000313" key="10">
    <source>
        <dbReference type="EMBL" id="STQ87107.1"/>
    </source>
</evidence>
<dbReference type="Proteomes" id="UP000255139">
    <property type="component" value="Unassembled WGS sequence"/>
</dbReference>
<dbReference type="AlphaFoldDB" id="A0A377PX13"/>
<accession>A0A377PX13</accession>
<dbReference type="EMBL" id="UGJE01000002">
    <property type="protein sequence ID" value="STQ87107.1"/>
    <property type="molecule type" value="Genomic_DNA"/>
</dbReference>
<evidence type="ECO:0000313" key="12">
    <source>
        <dbReference type="Proteomes" id="UP000029922"/>
    </source>
</evidence>
<reference evidence="10 13" key="2">
    <citation type="submission" date="2018-06" db="EMBL/GenBank/DDBJ databases">
        <authorList>
            <consortium name="Pathogen Informatics"/>
            <person name="Doyle S."/>
        </authorList>
    </citation>
    <scope>NUCLEOTIDE SEQUENCE [LARGE SCALE GENOMIC DNA]</scope>
    <source>
        <strain evidence="10 13">NCTC12714</strain>
    </source>
</reference>
<evidence type="ECO:0000313" key="13">
    <source>
        <dbReference type="Proteomes" id="UP000255139"/>
    </source>
</evidence>
<dbReference type="GO" id="GO:0005886">
    <property type="term" value="C:plasma membrane"/>
    <property type="evidence" value="ECO:0007669"/>
    <property type="project" value="UniProtKB-SubCell"/>
</dbReference>
<dbReference type="PANTHER" id="PTHR32089:SF112">
    <property type="entry name" value="LYSOZYME-LIKE PROTEIN-RELATED"/>
    <property type="match status" value="1"/>
</dbReference>
<evidence type="ECO:0000256" key="4">
    <source>
        <dbReference type="ARBA" id="ARBA00022989"/>
    </source>
</evidence>
<dbReference type="Gene3D" id="3.30.450.20">
    <property type="entry name" value="PAS domain"/>
    <property type="match status" value="1"/>
</dbReference>
<gene>
    <name evidence="10" type="primary">mcp4_8</name>
    <name evidence="11" type="ORF">LS73_009500</name>
    <name evidence="10" type="ORF">NCTC12714_01929</name>
</gene>
<dbReference type="STRING" id="216.LS73_10390"/>
<keyword evidence="3 8" id="KW-0812">Transmembrane</keyword>
<dbReference type="RefSeq" id="WP_138070028.1">
    <property type="nucleotide sequence ID" value="NZ_FZML01000013.1"/>
</dbReference>
<feature type="domain" description="Methyl-accepting transducer" evidence="9">
    <location>
        <begin position="401"/>
        <end position="577"/>
    </location>
</feature>
<dbReference type="SMART" id="SM00283">
    <property type="entry name" value="MA"/>
    <property type="match status" value="1"/>
</dbReference>
<dbReference type="Pfam" id="PF17200">
    <property type="entry name" value="sCache_2"/>
    <property type="match status" value="1"/>
</dbReference>
<name>A0A377PX13_9HELI</name>
<evidence type="ECO:0000256" key="2">
    <source>
        <dbReference type="ARBA" id="ARBA00022475"/>
    </source>
</evidence>
<dbReference type="OrthoDB" id="5348717at2"/>
<dbReference type="InterPro" id="IPR004089">
    <property type="entry name" value="MCPsignal_dom"/>
</dbReference>
<dbReference type="GO" id="GO:0007165">
    <property type="term" value="P:signal transduction"/>
    <property type="evidence" value="ECO:0007669"/>
    <property type="project" value="UniProtKB-KW"/>
</dbReference>
<keyword evidence="5 8" id="KW-0472">Membrane</keyword>
<sequence>MFNKMSIRVKILSIVFVAILVIIASSFYSNYVTSSYIDSVVYKALEDRDAAFVEKAVRTMVGTIAAAIKDLPTREEKLEVVNKLIADTFYDNHGGSFFAFDGTILVGYPTKFGEPLGQDWRDIKDPNGVLLLQDLQRVALNGGGFTRYSWYLTDSNSPVLPKLSYALLIPGLDNVWVGTGVYIHTVKERTNEIVNDIQNKVIIITTVSLIIFIILVVPISIIVARYIGNGLSDILKGVQSFIQFSQQKVQKVYVMKTHTSDEIGKIANILNNNLDEATRNLEKDVSCVDNIVLVLNNAKNGIIQRDVNITCPEPSNPQLQNLVLNFSSFLNSLDDNLNSVFLALQEYSGNDFTSQLKTDGLQGKFLDLSSNINILRTSIIGMLQTSHSFATDLSNISNTLSDQVSNLVESSNKQASSLEETASAIEEITSSMQNVSGRTDEVIKQSEDIKNVIGIIRDIADQTNLLALNAAIEAARAGEHGRGFAVVADEVRKLAERTQKSLGEIEANTNILVQSINDMAESIKEQAQGISQINTTIGHLESVTHENTQIANTSSSISQDVKSIAQNILDDADKKKF</sequence>
<reference evidence="11 12" key="1">
    <citation type="journal article" date="2014" name="Genome Announc.">
        <title>Draft genome sequences of eight enterohepatic helicobacter species isolated from both laboratory and wild rodents.</title>
        <authorList>
            <person name="Sheh A."/>
            <person name="Shen Z."/>
            <person name="Fox J.G."/>
        </authorList>
    </citation>
    <scope>NUCLEOTIDE SEQUENCE [LARGE SCALE GENOMIC DNA]</scope>
    <source>
        <strain evidence="11 12">ST1</strain>
    </source>
</reference>
<dbReference type="SUPFAM" id="SSF58104">
    <property type="entry name" value="Methyl-accepting chemotaxis protein (MCP) signaling domain"/>
    <property type="match status" value="1"/>
</dbReference>
<dbReference type="Gene3D" id="1.10.287.950">
    <property type="entry name" value="Methyl-accepting chemotaxis protein"/>
    <property type="match status" value="1"/>
</dbReference>
<dbReference type="InterPro" id="IPR033480">
    <property type="entry name" value="sCache_2"/>
</dbReference>
<comment type="subcellular location">
    <subcellularLocation>
        <location evidence="1">Cell membrane</location>
        <topology evidence="1">Multi-pass membrane protein</topology>
    </subcellularLocation>
</comment>